<dbReference type="AlphaFoldDB" id="A0A0C9XV52"/>
<proteinExistence type="predicted"/>
<dbReference type="HOGENOM" id="CLU_894479_0_0_1"/>
<protein>
    <submittedName>
        <fullName evidence="1">Uncharacterized protein</fullName>
    </submittedName>
</protein>
<sequence length="311" mass="35240">MSGYQHLDPASPYRVRTAPNIFFGNEAVKADLAAWCQVSAPNGTRSTHLSFLSYSPSSVTIALPEWPDHRGDSIRKRRVLKTLFQGCRYCTAAQRVVFERRYVCFIESSLAWWQASFGPLGSLDRITLHIQLLSQVQACSLARPHSPAPSAKRNQRPMTVDLRSSLKFHPPLRLHLLTPGAEAKHRLGTGVVSVWVTPGADQGGMDDVLVEVLSVFRHPRRISWTTVQRIFDEGHKWSFWDRNYGTRLTSLHFFFVDFYKIRGRASLLSTTRDTNVRHVVVIPPHSSSAGRVYDGVNRDINQLARKEHPDN</sequence>
<dbReference type="EMBL" id="KN838638">
    <property type="protein sequence ID" value="KIJ99852.1"/>
    <property type="molecule type" value="Genomic_DNA"/>
</dbReference>
<gene>
    <name evidence="1" type="ORF">K443DRAFT_8110</name>
</gene>
<reference evidence="2" key="2">
    <citation type="submission" date="2015-01" db="EMBL/GenBank/DDBJ databases">
        <title>Evolutionary Origins and Diversification of the Mycorrhizal Mutualists.</title>
        <authorList>
            <consortium name="DOE Joint Genome Institute"/>
            <consortium name="Mycorrhizal Genomics Consortium"/>
            <person name="Kohler A."/>
            <person name="Kuo A."/>
            <person name="Nagy L.G."/>
            <person name="Floudas D."/>
            <person name="Copeland A."/>
            <person name="Barry K.W."/>
            <person name="Cichocki N."/>
            <person name="Veneault-Fourrey C."/>
            <person name="LaButti K."/>
            <person name="Lindquist E.A."/>
            <person name="Lipzen A."/>
            <person name="Lundell T."/>
            <person name="Morin E."/>
            <person name="Murat C."/>
            <person name="Riley R."/>
            <person name="Ohm R."/>
            <person name="Sun H."/>
            <person name="Tunlid A."/>
            <person name="Henrissat B."/>
            <person name="Grigoriev I.V."/>
            <person name="Hibbett D.S."/>
            <person name="Martin F."/>
        </authorList>
    </citation>
    <scope>NUCLEOTIDE SEQUENCE [LARGE SCALE GENOMIC DNA]</scope>
    <source>
        <strain evidence="2">LaAM-08-1</strain>
    </source>
</reference>
<keyword evidence="2" id="KW-1185">Reference proteome</keyword>
<reference evidence="1 2" key="1">
    <citation type="submission" date="2014-04" db="EMBL/GenBank/DDBJ databases">
        <authorList>
            <consortium name="DOE Joint Genome Institute"/>
            <person name="Kuo A."/>
            <person name="Kohler A."/>
            <person name="Nagy L.G."/>
            <person name="Floudas D."/>
            <person name="Copeland A."/>
            <person name="Barry K.W."/>
            <person name="Cichocki N."/>
            <person name="Veneault-Fourrey C."/>
            <person name="LaButti K."/>
            <person name="Lindquist E.A."/>
            <person name="Lipzen A."/>
            <person name="Lundell T."/>
            <person name="Morin E."/>
            <person name="Murat C."/>
            <person name="Sun H."/>
            <person name="Tunlid A."/>
            <person name="Henrissat B."/>
            <person name="Grigoriev I.V."/>
            <person name="Hibbett D.S."/>
            <person name="Martin F."/>
            <person name="Nordberg H.P."/>
            <person name="Cantor M.N."/>
            <person name="Hua S.X."/>
        </authorList>
    </citation>
    <scope>NUCLEOTIDE SEQUENCE [LARGE SCALE GENOMIC DNA]</scope>
    <source>
        <strain evidence="1 2">LaAM-08-1</strain>
    </source>
</reference>
<evidence type="ECO:0000313" key="2">
    <source>
        <dbReference type="Proteomes" id="UP000054477"/>
    </source>
</evidence>
<accession>A0A0C9XV52</accession>
<name>A0A0C9XV52_9AGAR</name>
<evidence type="ECO:0000313" key="1">
    <source>
        <dbReference type="EMBL" id="KIJ99852.1"/>
    </source>
</evidence>
<dbReference type="Proteomes" id="UP000054477">
    <property type="component" value="Unassembled WGS sequence"/>
</dbReference>
<organism evidence="1 2">
    <name type="scientific">Laccaria amethystina LaAM-08-1</name>
    <dbReference type="NCBI Taxonomy" id="1095629"/>
    <lineage>
        <taxon>Eukaryota</taxon>
        <taxon>Fungi</taxon>
        <taxon>Dikarya</taxon>
        <taxon>Basidiomycota</taxon>
        <taxon>Agaricomycotina</taxon>
        <taxon>Agaricomycetes</taxon>
        <taxon>Agaricomycetidae</taxon>
        <taxon>Agaricales</taxon>
        <taxon>Agaricineae</taxon>
        <taxon>Hydnangiaceae</taxon>
        <taxon>Laccaria</taxon>
    </lineage>
</organism>